<protein>
    <submittedName>
        <fullName evidence="1">Glycoside hydrolase family 16 protein</fullName>
    </submittedName>
</protein>
<evidence type="ECO:0000313" key="2">
    <source>
        <dbReference type="Proteomes" id="UP001497680"/>
    </source>
</evidence>
<organism evidence="1 2">
    <name type="scientific">Hypoxylon rubiginosum</name>
    <dbReference type="NCBI Taxonomy" id="110542"/>
    <lineage>
        <taxon>Eukaryota</taxon>
        <taxon>Fungi</taxon>
        <taxon>Dikarya</taxon>
        <taxon>Ascomycota</taxon>
        <taxon>Pezizomycotina</taxon>
        <taxon>Sordariomycetes</taxon>
        <taxon>Xylariomycetidae</taxon>
        <taxon>Xylariales</taxon>
        <taxon>Hypoxylaceae</taxon>
        <taxon>Hypoxylon</taxon>
    </lineage>
</organism>
<keyword evidence="2" id="KW-1185">Reference proteome</keyword>
<reference evidence="1 2" key="1">
    <citation type="journal article" date="2022" name="New Phytol.">
        <title>Ecological generalism drives hyperdiversity of secondary metabolite gene clusters in xylarialean endophytes.</title>
        <authorList>
            <person name="Franco M.E.E."/>
            <person name="Wisecaver J.H."/>
            <person name="Arnold A.E."/>
            <person name="Ju Y.M."/>
            <person name="Slot J.C."/>
            <person name="Ahrendt S."/>
            <person name="Moore L.P."/>
            <person name="Eastman K.E."/>
            <person name="Scott K."/>
            <person name="Konkel Z."/>
            <person name="Mondo S.J."/>
            <person name="Kuo A."/>
            <person name="Hayes R.D."/>
            <person name="Haridas S."/>
            <person name="Andreopoulos B."/>
            <person name="Riley R."/>
            <person name="LaButti K."/>
            <person name="Pangilinan J."/>
            <person name="Lipzen A."/>
            <person name="Amirebrahimi M."/>
            <person name="Yan J."/>
            <person name="Adam C."/>
            <person name="Keymanesh K."/>
            <person name="Ng V."/>
            <person name="Louie K."/>
            <person name="Northen T."/>
            <person name="Drula E."/>
            <person name="Henrissat B."/>
            <person name="Hsieh H.M."/>
            <person name="Youens-Clark K."/>
            <person name="Lutzoni F."/>
            <person name="Miadlikowska J."/>
            <person name="Eastwood D.C."/>
            <person name="Hamelin R.C."/>
            <person name="Grigoriev I.V."/>
            <person name="U'Ren J.M."/>
        </authorList>
    </citation>
    <scope>NUCLEOTIDE SEQUENCE [LARGE SCALE GENOMIC DNA]</scope>
    <source>
        <strain evidence="1 2">ER1909</strain>
    </source>
</reference>
<dbReference type="EMBL" id="MU394291">
    <property type="protein sequence ID" value="KAI6090403.1"/>
    <property type="molecule type" value="Genomic_DNA"/>
</dbReference>
<name>A0ACC0DCC2_9PEZI</name>
<accession>A0ACC0DCC2</accession>
<gene>
    <name evidence="1" type="ORF">F4821DRAFT_268001</name>
</gene>
<comment type="caution">
    <text evidence="1">The sequence shown here is derived from an EMBL/GenBank/DDBJ whole genome shotgun (WGS) entry which is preliminary data.</text>
</comment>
<proteinExistence type="predicted"/>
<dbReference type="Proteomes" id="UP001497680">
    <property type="component" value="Unassembled WGS sequence"/>
</dbReference>
<evidence type="ECO:0000313" key="1">
    <source>
        <dbReference type="EMBL" id="KAI6090403.1"/>
    </source>
</evidence>
<sequence>MGYPTLFRPLVVISSLAPLCMAAYPEVVNDSRCDCYLTNGSSENYFTTHKFFDFRNKVDQAKVPDIIGDADESSQADPTSDYLSSDEWSDYWGLQSWNNSGSLNTDVTDATVLMVHSPNNVYLEKNQDENANSKTYLTMRTARLDDFQTSCEFESIIQNYQYLSVRMYARTVGAPGAVTAMFTYRMPDDADDVAEVQESDLEIRTLDPPDSVQYTNQPSYTSMGLDVQDATRNVTIPEGRDWTNWAVYRMDWSPGKTTWYIDGGEVASISFQAPRDPSMLIFNSWSDGGSWTGNMSVGSEASLQIQWIELVYNTTGTPDKQTGNHRHMAAIHEREESDKREEGSCYNVCSIDQREETGTTTLLQGSAPRTIVSWVVVLCLALFAW</sequence>
<keyword evidence="1" id="KW-0378">Hydrolase</keyword>